<reference evidence="2 3" key="1">
    <citation type="journal article" date="2024" name="bioRxiv">
        <title>A reference genome for Trichogramma kaykai: A tiny desert-dwelling parasitoid wasp with competing sex-ratio distorters.</title>
        <authorList>
            <person name="Culotta J."/>
            <person name="Lindsey A.R."/>
        </authorList>
    </citation>
    <scope>NUCLEOTIDE SEQUENCE [LARGE SCALE GENOMIC DNA]</scope>
    <source>
        <strain evidence="2 3">KSX58</strain>
    </source>
</reference>
<dbReference type="Proteomes" id="UP001627154">
    <property type="component" value="Unassembled WGS sequence"/>
</dbReference>
<proteinExistence type="predicted"/>
<accession>A0ABD2X161</accession>
<feature type="region of interest" description="Disordered" evidence="1">
    <location>
        <begin position="61"/>
        <end position="98"/>
    </location>
</feature>
<gene>
    <name evidence="2" type="ORF">TKK_007928</name>
</gene>
<organism evidence="2 3">
    <name type="scientific">Trichogramma kaykai</name>
    <dbReference type="NCBI Taxonomy" id="54128"/>
    <lineage>
        <taxon>Eukaryota</taxon>
        <taxon>Metazoa</taxon>
        <taxon>Ecdysozoa</taxon>
        <taxon>Arthropoda</taxon>
        <taxon>Hexapoda</taxon>
        <taxon>Insecta</taxon>
        <taxon>Pterygota</taxon>
        <taxon>Neoptera</taxon>
        <taxon>Endopterygota</taxon>
        <taxon>Hymenoptera</taxon>
        <taxon>Apocrita</taxon>
        <taxon>Proctotrupomorpha</taxon>
        <taxon>Chalcidoidea</taxon>
        <taxon>Trichogrammatidae</taxon>
        <taxon>Trichogramma</taxon>
    </lineage>
</organism>
<evidence type="ECO:0000256" key="1">
    <source>
        <dbReference type="SAM" id="MobiDB-lite"/>
    </source>
</evidence>
<protein>
    <submittedName>
        <fullName evidence="2">Uncharacterized protein</fullName>
    </submittedName>
</protein>
<sequence length="182" mass="21121">MASSRRHLNKSPDIEIRYSASCLEGCVLNREKKRDAHVFNQHFFEHDEILKDKSNVKKHPNYVSNIRGDAGSEKKSSQWSSRVASRERDDATTTAKTTTTTRMMMMMMVIYLYKSSRELLPLPPPSRLYLSLIIHPYLFALGVRRSSASTVCAVCLLRCTWRRRRRRPGARRFDLFRGSSVH</sequence>
<dbReference type="EMBL" id="JBJJXI010000059">
    <property type="protein sequence ID" value="KAL3398824.1"/>
    <property type="molecule type" value="Genomic_DNA"/>
</dbReference>
<name>A0ABD2X161_9HYME</name>
<comment type="caution">
    <text evidence="2">The sequence shown here is derived from an EMBL/GenBank/DDBJ whole genome shotgun (WGS) entry which is preliminary data.</text>
</comment>
<dbReference type="AlphaFoldDB" id="A0ABD2X161"/>
<evidence type="ECO:0000313" key="3">
    <source>
        <dbReference type="Proteomes" id="UP001627154"/>
    </source>
</evidence>
<evidence type="ECO:0000313" key="2">
    <source>
        <dbReference type="EMBL" id="KAL3398824.1"/>
    </source>
</evidence>
<keyword evidence="3" id="KW-1185">Reference proteome</keyword>